<dbReference type="Proteomes" id="UP000199093">
    <property type="component" value="Unassembled WGS sequence"/>
</dbReference>
<dbReference type="STRING" id="555512.SAMN04487993_101810"/>
<keyword evidence="5 7" id="KW-1133">Transmembrane helix</keyword>
<keyword evidence="6 7" id="KW-0472">Membrane</keyword>
<evidence type="ECO:0000313" key="9">
    <source>
        <dbReference type="EMBL" id="SDJ10038.1"/>
    </source>
</evidence>
<dbReference type="PANTHER" id="PTHR33362">
    <property type="entry name" value="SIALIC ACID TRAP TRANSPORTER PERMEASE PROTEIN SIAT-RELATED"/>
    <property type="match status" value="1"/>
</dbReference>
<gene>
    <name evidence="9" type="ORF">SAMN04487993_101810</name>
</gene>
<keyword evidence="4 7" id="KW-0812">Transmembrane</keyword>
<proteinExistence type="inferred from homology"/>
<dbReference type="InterPro" id="IPR010656">
    <property type="entry name" value="DctM"/>
</dbReference>
<feature type="transmembrane region" description="Helical" evidence="7">
    <location>
        <begin position="324"/>
        <end position="355"/>
    </location>
</feature>
<evidence type="ECO:0000256" key="2">
    <source>
        <dbReference type="ARBA" id="ARBA00022475"/>
    </source>
</evidence>
<name>A0A1G8QZB8_9RHOB</name>
<dbReference type="RefSeq" id="WP_089849677.1">
    <property type="nucleotide sequence ID" value="NZ_FNEJ01000018.1"/>
</dbReference>
<feature type="transmembrane region" description="Helical" evidence="7">
    <location>
        <begin position="412"/>
        <end position="432"/>
    </location>
</feature>
<evidence type="ECO:0000256" key="5">
    <source>
        <dbReference type="ARBA" id="ARBA00022989"/>
    </source>
</evidence>
<feature type="transmembrane region" description="Helical" evidence="7">
    <location>
        <begin position="367"/>
        <end position="392"/>
    </location>
</feature>
<dbReference type="PIRSF" id="PIRSF006066">
    <property type="entry name" value="HI0050"/>
    <property type="match status" value="1"/>
</dbReference>
<evidence type="ECO:0000256" key="4">
    <source>
        <dbReference type="ARBA" id="ARBA00022692"/>
    </source>
</evidence>
<feature type="transmembrane region" description="Helical" evidence="7">
    <location>
        <begin position="12"/>
        <end position="41"/>
    </location>
</feature>
<evidence type="ECO:0000313" key="10">
    <source>
        <dbReference type="Proteomes" id="UP000199093"/>
    </source>
</evidence>
<keyword evidence="10" id="KW-1185">Reference proteome</keyword>
<evidence type="ECO:0000256" key="7">
    <source>
        <dbReference type="RuleBase" id="RU369079"/>
    </source>
</evidence>
<evidence type="ECO:0000256" key="1">
    <source>
        <dbReference type="ARBA" id="ARBA00004429"/>
    </source>
</evidence>
<feature type="transmembrane region" description="Helical" evidence="7">
    <location>
        <begin position="145"/>
        <end position="167"/>
    </location>
</feature>
<dbReference type="AlphaFoldDB" id="A0A1G8QZB8"/>
<evidence type="ECO:0000256" key="3">
    <source>
        <dbReference type="ARBA" id="ARBA00022519"/>
    </source>
</evidence>
<dbReference type="EMBL" id="FNEJ01000018">
    <property type="protein sequence ID" value="SDJ10038.1"/>
    <property type="molecule type" value="Genomic_DNA"/>
</dbReference>
<dbReference type="PANTHER" id="PTHR33362:SF5">
    <property type="entry name" value="C4-DICARBOXYLATE TRAP TRANSPORTER LARGE PERMEASE PROTEIN DCTM"/>
    <property type="match status" value="1"/>
</dbReference>
<reference evidence="9 10" key="1">
    <citation type="submission" date="2016-10" db="EMBL/GenBank/DDBJ databases">
        <authorList>
            <person name="de Groot N.N."/>
        </authorList>
    </citation>
    <scope>NUCLEOTIDE SEQUENCE [LARGE SCALE GENOMIC DNA]</scope>
    <source>
        <strain evidence="9 10">DSM 26424</strain>
    </source>
</reference>
<dbReference type="InterPro" id="IPR004681">
    <property type="entry name" value="TRAP_DctM"/>
</dbReference>
<feature type="transmembrane region" description="Helical" evidence="7">
    <location>
        <begin position="100"/>
        <end position="124"/>
    </location>
</feature>
<dbReference type="GO" id="GO:0005886">
    <property type="term" value="C:plasma membrane"/>
    <property type="evidence" value="ECO:0007669"/>
    <property type="project" value="UniProtKB-SubCell"/>
</dbReference>
<comment type="function">
    <text evidence="7">Part of the tripartite ATP-independent periplasmic (TRAP) transport system.</text>
</comment>
<sequence length="436" mass="46307">MVEGIAAVATGVGLLLGFMAVGLPVFAAFLLVNLLAVAVIMGPMGYGMFVNSLYETTTTQSLVTIPLFILMGEILFRSNSVEVLFRSIDTLVGRVKGRQYVLSILLATVFSTLSGAAMGVAAMLGRSLLPGMIARGYDARLSAGTILAGASLAPLIPPSVLVIIIGTLAGVSIAGLLIAGIIPGLMFAGIFLGYCFIRVWLNPSLAPDEPDDGTRATLADKGWALLRVVPFSIIILMVMGLILAGIATPTEAGAMGVIGSLITAAIYRNLSLKMIGESLVSSAKVAAMILFIMASSKLFSQLLAFTGGASAMTEWVVGLEQSRWVMLILLMLLPFVLCMFIDQIALMLIVIPIYLPIIEELQFDPIWFWLLFLVNITVGGMTPPFGYTLFALKSAWEDASLGKVFSSAWPFVLLYLLGMIVLALVPGLTTLLPSML</sequence>
<comment type="subunit">
    <text evidence="7">The complex comprises the extracytoplasmic solute receptor protein and the two transmembrane proteins.</text>
</comment>
<evidence type="ECO:0000256" key="6">
    <source>
        <dbReference type="ARBA" id="ARBA00023136"/>
    </source>
</evidence>
<dbReference type="GO" id="GO:0022857">
    <property type="term" value="F:transmembrane transporter activity"/>
    <property type="evidence" value="ECO:0007669"/>
    <property type="project" value="UniProtKB-UniRule"/>
</dbReference>
<protein>
    <recommendedName>
        <fullName evidence="7">TRAP transporter large permease protein</fullName>
    </recommendedName>
</protein>
<organism evidence="9 10">
    <name type="scientific">Salipiger marinus</name>
    <dbReference type="NCBI Taxonomy" id="555512"/>
    <lineage>
        <taxon>Bacteria</taxon>
        <taxon>Pseudomonadati</taxon>
        <taxon>Pseudomonadota</taxon>
        <taxon>Alphaproteobacteria</taxon>
        <taxon>Rhodobacterales</taxon>
        <taxon>Roseobacteraceae</taxon>
        <taxon>Salipiger</taxon>
    </lineage>
</organism>
<dbReference type="Pfam" id="PF06808">
    <property type="entry name" value="DctM"/>
    <property type="match status" value="1"/>
</dbReference>
<comment type="similarity">
    <text evidence="7">Belongs to the TRAP transporter large permease family.</text>
</comment>
<keyword evidence="3 7" id="KW-0997">Cell inner membrane</keyword>
<dbReference type="OrthoDB" id="9790209at2"/>
<keyword evidence="7" id="KW-0813">Transport</keyword>
<feature type="transmembrane region" description="Helical" evidence="7">
    <location>
        <begin position="252"/>
        <end position="270"/>
    </location>
</feature>
<feature type="transmembrane region" description="Helical" evidence="7">
    <location>
        <begin position="173"/>
        <end position="197"/>
    </location>
</feature>
<keyword evidence="2" id="KW-1003">Cell membrane</keyword>
<feature type="transmembrane region" description="Helical" evidence="7">
    <location>
        <begin position="62"/>
        <end position="80"/>
    </location>
</feature>
<feature type="domain" description="TRAP C4-dicarboxylate transport system permease DctM subunit" evidence="8">
    <location>
        <begin position="13"/>
        <end position="428"/>
    </location>
</feature>
<accession>A0A1G8QZB8</accession>
<feature type="transmembrane region" description="Helical" evidence="7">
    <location>
        <begin position="282"/>
        <end position="304"/>
    </location>
</feature>
<evidence type="ECO:0000259" key="8">
    <source>
        <dbReference type="Pfam" id="PF06808"/>
    </source>
</evidence>
<feature type="transmembrane region" description="Helical" evidence="7">
    <location>
        <begin position="224"/>
        <end position="246"/>
    </location>
</feature>
<comment type="subcellular location">
    <subcellularLocation>
        <location evidence="1 7">Cell inner membrane</location>
        <topology evidence="1 7">Multi-pass membrane protein</topology>
    </subcellularLocation>
</comment>
<dbReference type="NCBIfam" id="TIGR00786">
    <property type="entry name" value="dctM"/>
    <property type="match status" value="1"/>
</dbReference>